<dbReference type="InterPro" id="IPR036291">
    <property type="entry name" value="NAD(P)-bd_dom_sf"/>
</dbReference>
<dbReference type="Pfam" id="PF00107">
    <property type="entry name" value="ADH_zinc_N"/>
    <property type="match status" value="1"/>
</dbReference>
<dbReference type="SMART" id="SM00829">
    <property type="entry name" value="PKS_ER"/>
    <property type="match status" value="1"/>
</dbReference>
<evidence type="ECO:0000259" key="1">
    <source>
        <dbReference type="SMART" id="SM00829"/>
    </source>
</evidence>
<reference evidence="2 3" key="1">
    <citation type="submission" date="2016-07" db="EMBL/GenBank/DDBJ databases">
        <authorList>
            <person name="Townsley L."/>
            <person name="Shank E.A."/>
        </authorList>
    </citation>
    <scope>NUCLEOTIDE SEQUENCE [LARGE SCALE GENOMIC DNA]</scope>
    <source>
        <strain evidence="2 3">CH01</strain>
    </source>
</reference>
<comment type="caution">
    <text evidence="2">The sequence shown here is derived from an EMBL/GenBank/DDBJ whole genome shotgun (WGS) entry which is preliminary data.</text>
</comment>
<dbReference type="SUPFAM" id="SSF50129">
    <property type="entry name" value="GroES-like"/>
    <property type="match status" value="1"/>
</dbReference>
<dbReference type="InterPro" id="IPR011032">
    <property type="entry name" value="GroES-like_sf"/>
</dbReference>
<dbReference type="PANTHER" id="PTHR45033">
    <property type="match status" value="1"/>
</dbReference>
<dbReference type="RefSeq" id="WP_069032496.1">
    <property type="nucleotide sequence ID" value="NZ_MDKC01000002.1"/>
</dbReference>
<dbReference type="InterPro" id="IPR013154">
    <property type="entry name" value="ADH-like_N"/>
</dbReference>
<dbReference type="InterPro" id="IPR052711">
    <property type="entry name" value="Zinc_ADH-like"/>
</dbReference>
<gene>
    <name evidence="2" type="ORF">BED47_03800</name>
</gene>
<dbReference type="Gene3D" id="3.90.180.10">
    <property type="entry name" value="Medium-chain alcohol dehydrogenases, catalytic domain"/>
    <property type="match status" value="1"/>
</dbReference>
<accession>A0ABX2ZUF4</accession>
<dbReference type="CDD" id="cd08276">
    <property type="entry name" value="MDR7"/>
    <property type="match status" value="1"/>
</dbReference>
<evidence type="ECO:0000313" key="2">
    <source>
        <dbReference type="EMBL" id="ODG93421.1"/>
    </source>
</evidence>
<keyword evidence="3" id="KW-1185">Reference proteome</keyword>
<dbReference type="SUPFAM" id="SSF51735">
    <property type="entry name" value="NAD(P)-binding Rossmann-fold domains"/>
    <property type="match status" value="1"/>
</dbReference>
<dbReference type="InterPro" id="IPR013149">
    <property type="entry name" value="ADH-like_C"/>
</dbReference>
<protein>
    <submittedName>
        <fullName evidence="2">Alcohol dehydrogenase</fullName>
    </submittedName>
</protein>
<feature type="domain" description="Enoyl reductase (ER)" evidence="1">
    <location>
        <begin position="11"/>
        <end position="331"/>
    </location>
</feature>
<dbReference type="Pfam" id="PF08240">
    <property type="entry name" value="ADH_N"/>
    <property type="match status" value="1"/>
</dbReference>
<dbReference type="Proteomes" id="UP000094580">
    <property type="component" value="Unassembled WGS sequence"/>
</dbReference>
<proteinExistence type="predicted"/>
<dbReference type="InterPro" id="IPR020843">
    <property type="entry name" value="ER"/>
</dbReference>
<sequence>MKAYILRDTKGPESLKFENVEIGAVHPNEVVIKLKAASLNRRDFFITHGMYPGMKLDGILGSDGAGVIEAIGEEVTGFSVGDEVIMNPSLNWGDRDDINSDEFTVLGMPSNGTFAEFIKLSVENVYKKPSYLSWEEAAAIPLAALTAYRALITRGQLQKNDTVLIPGIGSGVALYALQMAVAFGSKVLVTSSSNEKIEKAIEMGATAGFNYRENDWYKKLRKEFGFVNLTIDGVGGESFNRLIDLTAQGGRIVSFGATNGPVPQTVLPKVFFKNMDIRGTTMGSPREFEQMLAFFEEHKIKPIIDQSFEFTDVISALQRMGEGNNFGKITVKIG</sequence>
<name>A0ABX2ZUF4_9BACI</name>
<dbReference type="EMBL" id="MDKC01000002">
    <property type="protein sequence ID" value="ODG93421.1"/>
    <property type="molecule type" value="Genomic_DNA"/>
</dbReference>
<organism evidence="2 3">
    <name type="scientific">Gottfriedia luciferensis</name>
    <dbReference type="NCBI Taxonomy" id="178774"/>
    <lineage>
        <taxon>Bacteria</taxon>
        <taxon>Bacillati</taxon>
        <taxon>Bacillota</taxon>
        <taxon>Bacilli</taxon>
        <taxon>Bacillales</taxon>
        <taxon>Bacillaceae</taxon>
        <taxon>Gottfriedia</taxon>
    </lineage>
</organism>
<dbReference type="Gene3D" id="3.40.50.720">
    <property type="entry name" value="NAD(P)-binding Rossmann-like Domain"/>
    <property type="match status" value="1"/>
</dbReference>
<dbReference type="PANTHER" id="PTHR45033:SF3">
    <property type="entry name" value="DEHYDROGENASE, PUTATIVE (AFU_ORTHOLOGUE AFUA_2G13270)-RELATED"/>
    <property type="match status" value="1"/>
</dbReference>
<evidence type="ECO:0000313" key="3">
    <source>
        <dbReference type="Proteomes" id="UP000094580"/>
    </source>
</evidence>